<evidence type="ECO:0000313" key="4">
    <source>
        <dbReference type="Proteomes" id="UP000334990"/>
    </source>
</evidence>
<dbReference type="OrthoDB" id="6396144at2"/>
<organism evidence="3 4">
    <name type="scientific">Acrocarpospora corrugata</name>
    <dbReference type="NCBI Taxonomy" id="35763"/>
    <lineage>
        <taxon>Bacteria</taxon>
        <taxon>Bacillati</taxon>
        <taxon>Actinomycetota</taxon>
        <taxon>Actinomycetes</taxon>
        <taxon>Streptosporangiales</taxon>
        <taxon>Streptosporangiaceae</taxon>
        <taxon>Acrocarpospora</taxon>
    </lineage>
</organism>
<evidence type="ECO:0000313" key="3">
    <source>
        <dbReference type="EMBL" id="GES03518.1"/>
    </source>
</evidence>
<name>A0A5M3WAI0_9ACTN</name>
<keyword evidence="4" id="KW-1185">Reference proteome</keyword>
<evidence type="ECO:0008006" key="5">
    <source>
        <dbReference type="Google" id="ProtNLM"/>
    </source>
</evidence>
<protein>
    <recommendedName>
        <fullName evidence="5">DUF4243 domain-containing protein</fullName>
    </recommendedName>
</protein>
<feature type="region of interest" description="Disordered" evidence="2">
    <location>
        <begin position="280"/>
        <end position="301"/>
    </location>
</feature>
<dbReference type="Pfam" id="PF14027">
    <property type="entry name" value="Questin_oxidase"/>
    <property type="match status" value="1"/>
</dbReference>
<comment type="caution">
    <text evidence="3">The sequence shown here is derived from an EMBL/GenBank/DDBJ whole genome shotgun (WGS) entry which is preliminary data.</text>
</comment>
<evidence type="ECO:0000256" key="2">
    <source>
        <dbReference type="SAM" id="MobiDB-lite"/>
    </source>
</evidence>
<dbReference type="EMBL" id="BLAD01000069">
    <property type="protein sequence ID" value="GES03518.1"/>
    <property type="molecule type" value="Genomic_DNA"/>
</dbReference>
<evidence type="ECO:0000256" key="1">
    <source>
        <dbReference type="ARBA" id="ARBA00023002"/>
    </source>
</evidence>
<dbReference type="RefSeq" id="WP_155339674.1">
    <property type="nucleotide sequence ID" value="NZ_BAAABN010000082.1"/>
</dbReference>
<keyword evidence="1" id="KW-0560">Oxidoreductase</keyword>
<dbReference type="AlphaFoldDB" id="A0A5M3WAI0"/>
<feature type="compositionally biased region" description="Pro residues" evidence="2">
    <location>
        <begin position="280"/>
        <end position="290"/>
    </location>
</feature>
<dbReference type="Proteomes" id="UP000334990">
    <property type="component" value="Unassembled WGS sequence"/>
</dbReference>
<sequence length="337" mass="36467">MDHLDEALVRLAETGPEFDGGLSNHGPMVAEALVRLGAPEMVPGWISAYLPKLDDQPGTRDRITDWRDALGDKRRIGDWTAYFTAALTESSWRDVLALWWPRLSPGLAAGATHGVIRTAHAVRAVADQETDPRQAELAHALAYWAAAYAELPGRPLTTGVRTMEQAAAVLPILELAPKGRIVAHLGNLKDLPEFANAVSALRPPSDVQADLSELSRVFSGVFLAHARHAPIAFTHAVTMPVAVSSILHLLPQETWRPTYDRVWQMSAALYSGYAYQGAVEPPPSADPPAPDELAGRAAETGEEHAIKLTEAALRRHAITEDPVFLHVAARAIEVLGT</sequence>
<gene>
    <name evidence="3" type="ORF">Acor_55840</name>
</gene>
<dbReference type="InterPro" id="IPR025337">
    <property type="entry name" value="Questin_oxidase-like"/>
</dbReference>
<proteinExistence type="predicted"/>
<reference evidence="3 4" key="1">
    <citation type="submission" date="2019-10" db="EMBL/GenBank/DDBJ databases">
        <title>Whole genome shotgun sequence of Acrocarpospora corrugata NBRC 13972.</title>
        <authorList>
            <person name="Ichikawa N."/>
            <person name="Kimura A."/>
            <person name="Kitahashi Y."/>
            <person name="Komaki H."/>
            <person name="Oguchi A."/>
        </authorList>
    </citation>
    <scope>NUCLEOTIDE SEQUENCE [LARGE SCALE GENOMIC DNA]</scope>
    <source>
        <strain evidence="3 4">NBRC 13972</strain>
    </source>
</reference>
<accession>A0A5M3WAI0</accession>
<dbReference type="GO" id="GO:0016491">
    <property type="term" value="F:oxidoreductase activity"/>
    <property type="evidence" value="ECO:0007669"/>
    <property type="project" value="UniProtKB-KW"/>
</dbReference>